<evidence type="ECO:0000313" key="1">
    <source>
        <dbReference type="EMBL" id="KAF7125948.1"/>
    </source>
</evidence>
<evidence type="ECO:0000313" key="2">
    <source>
        <dbReference type="Proteomes" id="UP000630445"/>
    </source>
</evidence>
<accession>A0A8H6PCK3</accession>
<dbReference type="Proteomes" id="UP000630445">
    <property type="component" value="Unassembled WGS sequence"/>
</dbReference>
<name>A0A8H6PCK3_9EURO</name>
<sequence length="97" mass="10546">MASTVWPYSSLLIARRHYSVGFIWTFAGIPGVDNDKTLVQNLEGSAPRLAGCFGLPDSVAVWDLINKDQATKDIINGHIAHGKNKYGQPDGPAKLRP</sequence>
<proteinExistence type="predicted"/>
<reference evidence="1" key="1">
    <citation type="submission" date="2020-06" db="EMBL/GenBank/DDBJ databases">
        <title>Draft genome sequences of strains closely related to Aspergillus parafelis and Aspergillus hiratsukae.</title>
        <authorList>
            <person name="Dos Santos R.A.C."/>
            <person name="Rivero-Menendez O."/>
            <person name="Steenwyk J.L."/>
            <person name="Mead M.E."/>
            <person name="Goldman G.H."/>
            <person name="Alastruey-Izquierdo A."/>
            <person name="Rokas A."/>
        </authorList>
    </citation>
    <scope>NUCLEOTIDE SEQUENCE</scope>
    <source>
        <strain evidence="1">CNM-CM5793</strain>
    </source>
</reference>
<comment type="caution">
    <text evidence="1">The sequence shown here is derived from an EMBL/GenBank/DDBJ whole genome shotgun (WGS) entry which is preliminary data.</text>
</comment>
<keyword evidence="2" id="KW-1185">Reference proteome</keyword>
<dbReference type="EMBL" id="JACBAD010001958">
    <property type="protein sequence ID" value="KAF7125948.1"/>
    <property type="molecule type" value="Genomic_DNA"/>
</dbReference>
<organism evidence="1 2">
    <name type="scientific">Aspergillus hiratsukae</name>
    <dbReference type="NCBI Taxonomy" id="1194566"/>
    <lineage>
        <taxon>Eukaryota</taxon>
        <taxon>Fungi</taxon>
        <taxon>Dikarya</taxon>
        <taxon>Ascomycota</taxon>
        <taxon>Pezizomycotina</taxon>
        <taxon>Eurotiomycetes</taxon>
        <taxon>Eurotiomycetidae</taxon>
        <taxon>Eurotiales</taxon>
        <taxon>Aspergillaceae</taxon>
        <taxon>Aspergillus</taxon>
        <taxon>Aspergillus subgen. Fumigati</taxon>
    </lineage>
</organism>
<gene>
    <name evidence="1" type="ORF">CNMCM5793_002307</name>
</gene>
<protein>
    <submittedName>
        <fullName evidence="1">Uncharacterized protein</fullName>
    </submittedName>
</protein>
<dbReference type="AlphaFoldDB" id="A0A8H6PCK3"/>